<reference evidence="3" key="1">
    <citation type="journal article" date="2021" name="Microbiol. Resour. Announc.">
        <title>LGAAP: Leishmaniinae Genome Assembly and Annotation Pipeline.</title>
        <authorList>
            <person name="Almutairi H."/>
            <person name="Urbaniak M.D."/>
            <person name="Bates M.D."/>
            <person name="Jariyapan N."/>
            <person name="Kwakye-Nuako G."/>
            <person name="Thomaz-Soccol V."/>
            <person name="Al-Salem W.S."/>
            <person name="Dillon R.J."/>
            <person name="Bates P.A."/>
            <person name="Gatherer D."/>
        </authorList>
    </citation>
    <scope>NUCLEOTIDE SEQUENCE [LARGE SCALE GENOMIC DNA]</scope>
</reference>
<dbReference type="EMBL" id="JAFEUZ010000024">
    <property type="protein sequence ID" value="KAG5477802.1"/>
    <property type="molecule type" value="Genomic_DNA"/>
</dbReference>
<protein>
    <submittedName>
        <fullName evidence="2">Uncharacterized protein</fullName>
    </submittedName>
</protein>
<feature type="region of interest" description="Disordered" evidence="1">
    <location>
        <begin position="58"/>
        <end position="89"/>
    </location>
</feature>
<evidence type="ECO:0000256" key="1">
    <source>
        <dbReference type="SAM" id="MobiDB-lite"/>
    </source>
</evidence>
<feature type="compositionally biased region" description="Basic residues" evidence="1">
    <location>
        <begin position="62"/>
        <end position="71"/>
    </location>
</feature>
<dbReference type="RefSeq" id="XP_067178440.1">
    <property type="nucleotide sequence ID" value="XM_067322577.1"/>
</dbReference>
<comment type="caution">
    <text evidence="2">The sequence shown here is derived from an EMBL/GenBank/DDBJ whole genome shotgun (WGS) entry which is preliminary data.</text>
</comment>
<sequence length="205" mass="21584">MAMDPDGAEVVVGLHFDVSQALVFDEGMCVIHNGALFFFLETGHIVMLTAARNTLAALGSSSHRRGSRSKGVRRDKGSPAKSRSSGVTYSGADVGFTGDLERAGEGAVRGNGRDASDLVKKFTHSRTPHMCIVHRRPGDVVCLNADGAKRSVVPGATASVVNDGAGPTAVGQRNRLRPDAAVGLSLQRRRTSPRQHGSRCPWAAA</sequence>
<dbReference type="Proteomes" id="UP000673552">
    <property type="component" value="Unassembled WGS sequence"/>
</dbReference>
<proteinExistence type="predicted"/>
<accession>A0A836KLU8</accession>
<keyword evidence="3" id="KW-1185">Reference proteome</keyword>
<organism evidence="2 3">
    <name type="scientific">Leishmania martiniquensis</name>
    <dbReference type="NCBI Taxonomy" id="1580590"/>
    <lineage>
        <taxon>Eukaryota</taxon>
        <taxon>Discoba</taxon>
        <taxon>Euglenozoa</taxon>
        <taxon>Kinetoplastea</taxon>
        <taxon>Metakinetoplastina</taxon>
        <taxon>Trypanosomatida</taxon>
        <taxon>Trypanosomatidae</taxon>
        <taxon>Leishmaniinae</taxon>
        <taxon>Leishmania</taxon>
    </lineage>
</organism>
<feature type="compositionally biased region" description="Basic residues" evidence="1">
    <location>
        <begin position="187"/>
        <end position="197"/>
    </location>
</feature>
<feature type="region of interest" description="Disordered" evidence="1">
    <location>
        <begin position="182"/>
        <end position="205"/>
    </location>
</feature>
<gene>
    <name evidence="2" type="ORF">LSCM1_05102</name>
</gene>
<evidence type="ECO:0000313" key="3">
    <source>
        <dbReference type="Proteomes" id="UP000673552"/>
    </source>
</evidence>
<dbReference type="AlphaFoldDB" id="A0A836KLU8"/>
<dbReference type="KEGG" id="lmat:92515089"/>
<name>A0A836KLU8_9TRYP</name>
<dbReference type="GeneID" id="92515089"/>
<evidence type="ECO:0000313" key="2">
    <source>
        <dbReference type="EMBL" id="KAG5477802.1"/>
    </source>
</evidence>
<reference evidence="3" key="2">
    <citation type="journal article" date="2021" name="Sci. Data">
        <title>Chromosome-scale genome sequencing, assembly and annotation of six genomes from subfamily Leishmaniinae.</title>
        <authorList>
            <person name="Almutairi H."/>
            <person name="Urbaniak M.D."/>
            <person name="Bates M.D."/>
            <person name="Jariyapan N."/>
            <person name="Kwakye-Nuako G."/>
            <person name="Thomaz Soccol V."/>
            <person name="Al-Salem W.S."/>
            <person name="Dillon R.J."/>
            <person name="Bates P.A."/>
            <person name="Gatherer D."/>
        </authorList>
    </citation>
    <scope>NUCLEOTIDE SEQUENCE [LARGE SCALE GENOMIC DNA]</scope>
</reference>